<reference evidence="7 8" key="1">
    <citation type="submission" date="2014-06" db="EMBL/GenBank/DDBJ databases">
        <title>Draft genome sequence of Paenibacillus sp. MSt1.</title>
        <authorList>
            <person name="Aw Y.K."/>
            <person name="Ong K.S."/>
            <person name="Gan H.M."/>
            <person name="Lee S.M."/>
        </authorList>
    </citation>
    <scope>NUCLEOTIDE SEQUENCE [LARGE SCALE GENOMIC DNA]</scope>
    <source>
        <strain evidence="7 8">MSt1</strain>
    </source>
</reference>
<evidence type="ECO:0000313" key="7">
    <source>
        <dbReference type="EMBL" id="KEQ24660.1"/>
    </source>
</evidence>
<evidence type="ECO:0000256" key="2">
    <source>
        <dbReference type="ARBA" id="ARBA00022475"/>
    </source>
</evidence>
<keyword evidence="4 6" id="KW-1133">Transmembrane helix</keyword>
<dbReference type="EMBL" id="JNVM01000015">
    <property type="protein sequence ID" value="KEQ24660.1"/>
    <property type="molecule type" value="Genomic_DNA"/>
</dbReference>
<feature type="transmembrane region" description="Helical" evidence="6">
    <location>
        <begin position="63"/>
        <end position="85"/>
    </location>
</feature>
<evidence type="ECO:0000256" key="4">
    <source>
        <dbReference type="ARBA" id="ARBA00022989"/>
    </source>
</evidence>
<name>A0A081P1T7_9BACL</name>
<evidence type="ECO:0000256" key="6">
    <source>
        <dbReference type="SAM" id="Phobius"/>
    </source>
</evidence>
<accession>A0A081P1T7</accession>
<dbReference type="InterPro" id="IPR017039">
    <property type="entry name" value="Virul_fac_BrkB"/>
</dbReference>
<keyword evidence="5 6" id="KW-0472">Membrane</keyword>
<evidence type="ECO:0000256" key="3">
    <source>
        <dbReference type="ARBA" id="ARBA00022692"/>
    </source>
</evidence>
<dbReference type="eggNOG" id="COG1295">
    <property type="taxonomic scope" value="Bacteria"/>
</dbReference>
<sequence>MARTVEPKDRECASFDETGFDRGTRTFFGRRLLAALWSASNGISAVIKALNKAYDEEESRPSWKVKGIAVSLYVILAVVILLPLCC</sequence>
<dbReference type="Proteomes" id="UP000028123">
    <property type="component" value="Unassembled WGS sequence"/>
</dbReference>
<proteinExistence type="predicted"/>
<evidence type="ECO:0000313" key="8">
    <source>
        <dbReference type="Proteomes" id="UP000028123"/>
    </source>
</evidence>
<evidence type="ECO:0000256" key="1">
    <source>
        <dbReference type="ARBA" id="ARBA00004651"/>
    </source>
</evidence>
<comment type="subcellular location">
    <subcellularLocation>
        <location evidence="1">Cell membrane</location>
        <topology evidence="1">Multi-pass membrane protein</topology>
    </subcellularLocation>
</comment>
<keyword evidence="3 6" id="KW-0812">Transmembrane</keyword>
<dbReference type="AlphaFoldDB" id="A0A081P1T7"/>
<comment type="caution">
    <text evidence="7">The sequence shown here is derived from an EMBL/GenBank/DDBJ whole genome shotgun (WGS) entry which is preliminary data.</text>
</comment>
<dbReference type="GO" id="GO:0005886">
    <property type="term" value="C:plasma membrane"/>
    <property type="evidence" value="ECO:0007669"/>
    <property type="project" value="UniProtKB-SubCell"/>
</dbReference>
<dbReference type="Pfam" id="PF03631">
    <property type="entry name" value="Virul_fac_BrkB"/>
    <property type="match status" value="1"/>
</dbReference>
<organism evidence="7 8">
    <name type="scientific">Paenibacillus tyrfis</name>
    <dbReference type="NCBI Taxonomy" id="1501230"/>
    <lineage>
        <taxon>Bacteria</taxon>
        <taxon>Bacillati</taxon>
        <taxon>Bacillota</taxon>
        <taxon>Bacilli</taxon>
        <taxon>Bacillales</taxon>
        <taxon>Paenibacillaceae</taxon>
        <taxon>Paenibacillus</taxon>
    </lineage>
</organism>
<keyword evidence="2" id="KW-1003">Cell membrane</keyword>
<gene>
    <name evidence="7" type="ORF">ET33_07955</name>
</gene>
<protein>
    <submittedName>
        <fullName evidence="7">Uncharacterized protein</fullName>
    </submittedName>
</protein>
<evidence type="ECO:0000256" key="5">
    <source>
        <dbReference type="ARBA" id="ARBA00023136"/>
    </source>
</evidence>
<keyword evidence="8" id="KW-1185">Reference proteome</keyword>